<protein>
    <submittedName>
        <fullName evidence="1">Uncharacterized protein</fullName>
    </submittedName>
</protein>
<gene>
    <name evidence="1" type="ORF">HUJ06_011302</name>
</gene>
<dbReference type="Proteomes" id="UP000607653">
    <property type="component" value="Unassembled WGS sequence"/>
</dbReference>
<keyword evidence="2" id="KW-1185">Reference proteome</keyword>
<dbReference type="AlphaFoldDB" id="A0A822YLJ2"/>
<evidence type="ECO:0000313" key="1">
    <source>
        <dbReference type="EMBL" id="DAD32451.1"/>
    </source>
</evidence>
<evidence type="ECO:0000313" key="2">
    <source>
        <dbReference type="Proteomes" id="UP000607653"/>
    </source>
</evidence>
<proteinExistence type="predicted"/>
<reference evidence="1 2" key="1">
    <citation type="journal article" date="2020" name="Mol. Biol. Evol.">
        <title>Distinct Expression and Methylation Patterns for Genes with Different Fates following a Single Whole-Genome Duplication in Flowering Plants.</title>
        <authorList>
            <person name="Shi T."/>
            <person name="Rahmani R.S."/>
            <person name="Gugger P.F."/>
            <person name="Wang M."/>
            <person name="Li H."/>
            <person name="Zhang Y."/>
            <person name="Li Z."/>
            <person name="Wang Q."/>
            <person name="Van de Peer Y."/>
            <person name="Marchal K."/>
            <person name="Chen J."/>
        </authorList>
    </citation>
    <scope>NUCLEOTIDE SEQUENCE [LARGE SCALE GENOMIC DNA]</scope>
    <source>
        <tissue evidence="1">Leaf</tissue>
    </source>
</reference>
<name>A0A822YLJ2_NELNU</name>
<comment type="caution">
    <text evidence="1">The sequence shown here is derived from an EMBL/GenBank/DDBJ whole genome shotgun (WGS) entry which is preliminary data.</text>
</comment>
<accession>A0A822YLJ2</accession>
<sequence length="49" mass="5714">MKFKRIGGEARRTPTFPPLMATTQSIWSMKTSTSSGFPKMQFRVFRYSH</sequence>
<dbReference type="EMBL" id="DUZY01000003">
    <property type="protein sequence ID" value="DAD32451.1"/>
    <property type="molecule type" value="Genomic_DNA"/>
</dbReference>
<organism evidence="1 2">
    <name type="scientific">Nelumbo nucifera</name>
    <name type="common">Sacred lotus</name>
    <dbReference type="NCBI Taxonomy" id="4432"/>
    <lineage>
        <taxon>Eukaryota</taxon>
        <taxon>Viridiplantae</taxon>
        <taxon>Streptophyta</taxon>
        <taxon>Embryophyta</taxon>
        <taxon>Tracheophyta</taxon>
        <taxon>Spermatophyta</taxon>
        <taxon>Magnoliopsida</taxon>
        <taxon>Proteales</taxon>
        <taxon>Nelumbonaceae</taxon>
        <taxon>Nelumbo</taxon>
    </lineage>
</organism>